<dbReference type="SUPFAM" id="SSF49464">
    <property type="entry name" value="Carboxypeptidase regulatory domain-like"/>
    <property type="match status" value="1"/>
</dbReference>
<proteinExistence type="predicted"/>
<name>A0A3R6DUY4_9BACT</name>
<dbReference type="EMBL" id="QRIN01000015">
    <property type="protein sequence ID" value="RHG67162.1"/>
    <property type="molecule type" value="Genomic_DNA"/>
</dbReference>
<accession>A0A3R6DUY4</accession>
<organism evidence="2 3">
    <name type="scientific">Segatella copri</name>
    <dbReference type="NCBI Taxonomy" id="165179"/>
    <lineage>
        <taxon>Bacteria</taxon>
        <taxon>Pseudomonadati</taxon>
        <taxon>Bacteroidota</taxon>
        <taxon>Bacteroidia</taxon>
        <taxon>Bacteroidales</taxon>
        <taxon>Prevotellaceae</taxon>
        <taxon>Segatella</taxon>
    </lineage>
</organism>
<evidence type="ECO:0008006" key="4">
    <source>
        <dbReference type="Google" id="ProtNLM"/>
    </source>
</evidence>
<feature type="chain" id="PRO_5043187731" description="TonB-linked outer membrane protein, SusC/RagA family" evidence="1">
    <location>
        <begin position="22"/>
        <end position="107"/>
    </location>
</feature>
<dbReference type="RefSeq" id="WP_118200496.1">
    <property type="nucleotide sequence ID" value="NZ_QRIE01000023.1"/>
</dbReference>
<sequence>MRRLTLLLVSLVLLSIQSVLAQSFSVKGTVVSAEDNEPMIGVTIMQEGTSNGVVTDIDGKLWITLSTMPVRLMVSSTVVFQSSQPVTSMLAILLSQVLTLSASAYLH</sequence>
<dbReference type="Pfam" id="PF13715">
    <property type="entry name" value="CarbopepD_reg_2"/>
    <property type="match status" value="1"/>
</dbReference>
<feature type="signal peptide" evidence="1">
    <location>
        <begin position="1"/>
        <end position="21"/>
    </location>
</feature>
<protein>
    <recommendedName>
        <fullName evidence="4">TonB-linked outer membrane protein, SusC/RagA family</fullName>
    </recommendedName>
</protein>
<dbReference type="Proteomes" id="UP000286501">
    <property type="component" value="Unassembled WGS sequence"/>
</dbReference>
<evidence type="ECO:0000256" key="1">
    <source>
        <dbReference type="SAM" id="SignalP"/>
    </source>
</evidence>
<dbReference type="InterPro" id="IPR008969">
    <property type="entry name" value="CarboxyPept-like_regulatory"/>
</dbReference>
<gene>
    <name evidence="2" type="ORF">DW250_04945</name>
</gene>
<dbReference type="AlphaFoldDB" id="A0A3R6DUY4"/>
<evidence type="ECO:0000313" key="3">
    <source>
        <dbReference type="Proteomes" id="UP000286501"/>
    </source>
</evidence>
<evidence type="ECO:0000313" key="2">
    <source>
        <dbReference type="EMBL" id="RHG67162.1"/>
    </source>
</evidence>
<comment type="caution">
    <text evidence="2">The sequence shown here is derived from an EMBL/GenBank/DDBJ whole genome shotgun (WGS) entry which is preliminary data.</text>
</comment>
<keyword evidence="1" id="KW-0732">Signal</keyword>
<dbReference type="Gene3D" id="2.60.40.1120">
    <property type="entry name" value="Carboxypeptidase-like, regulatory domain"/>
    <property type="match status" value="1"/>
</dbReference>
<reference evidence="2 3" key="1">
    <citation type="submission" date="2018-08" db="EMBL/GenBank/DDBJ databases">
        <title>A genome reference for cultivated species of the human gut microbiota.</title>
        <authorList>
            <person name="Zou Y."/>
            <person name="Xue W."/>
            <person name="Luo G."/>
        </authorList>
    </citation>
    <scope>NUCLEOTIDE SEQUENCE [LARGE SCALE GENOMIC DNA]</scope>
    <source>
        <strain evidence="2 3">AM22-1</strain>
    </source>
</reference>